<dbReference type="GO" id="GO:0043161">
    <property type="term" value="P:proteasome-mediated ubiquitin-dependent protein catabolic process"/>
    <property type="evidence" value="ECO:0007669"/>
    <property type="project" value="TreeGrafter"/>
</dbReference>
<comment type="pathway">
    <text evidence="1">Protein modification; protein ubiquitination.</text>
</comment>
<dbReference type="GO" id="GO:0097039">
    <property type="term" value="P:protein linear polyubiquitination"/>
    <property type="evidence" value="ECO:0007669"/>
    <property type="project" value="TreeGrafter"/>
</dbReference>
<protein>
    <submittedName>
        <fullName evidence="8">(spotted green pufferfish) hypothetical protein</fullName>
    </submittedName>
</protein>
<dbReference type="GO" id="GO:0008270">
    <property type="term" value="F:zinc ion binding"/>
    <property type="evidence" value="ECO:0007669"/>
    <property type="project" value="UniProtKB-KW"/>
</dbReference>
<dbReference type="Pfam" id="PF16764">
    <property type="entry name" value="Sharpin_PH"/>
    <property type="match status" value="1"/>
</dbReference>
<evidence type="ECO:0000256" key="2">
    <source>
        <dbReference type="ARBA" id="ARBA00022723"/>
    </source>
</evidence>
<dbReference type="PANTHER" id="PTHR22770:SF45">
    <property type="entry name" value="RANBP-TYPE AND C3HC4-TYPE ZINC FINGER-CONTAINING PROTEIN 1"/>
    <property type="match status" value="1"/>
</dbReference>
<dbReference type="GO" id="GO:0043130">
    <property type="term" value="F:ubiquitin binding"/>
    <property type="evidence" value="ECO:0007669"/>
    <property type="project" value="TreeGrafter"/>
</dbReference>
<feature type="domain" description="Sharpin PH" evidence="6">
    <location>
        <begin position="1"/>
        <end position="82"/>
    </location>
</feature>
<accession>Q4SN03</accession>
<dbReference type="InterPro" id="IPR031912">
    <property type="entry name" value="Sharpin_PH"/>
</dbReference>
<evidence type="ECO:0000259" key="6">
    <source>
        <dbReference type="Pfam" id="PF16764"/>
    </source>
</evidence>
<dbReference type="InterPro" id="IPR011993">
    <property type="entry name" value="PH-like_dom_sf"/>
</dbReference>
<feature type="domain" description="HOIL-1/Sharpin LUBAC thetering" evidence="7">
    <location>
        <begin position="109"/>
        <end position="150"/>
    </location>
</feature>
<proteinExistence type="predicted"/>
<dbReference type="Pfam" id="PF25393">
    <property type="entry name" value="LTM"/>
    <property type="match status" value="1"/>
</dbReference>
<dbReference type="GO" id="GO:0004842">
    <property type="term" value="F:ubiquitin-protein transferase activity"/>
    <property type="evidence" value="ECO:0007669"/>
    <property type="project" value="TreeGrafter"/>
</dbReference>
<evidence type="ECO:0000256" key="1">
    <source>
        <dbReference type="ARBA" id="ARBA00004906"/>
    </source>
</evidence>
<organism evidence="8">
    <name type="scientific">Tetraodon nigroviridis</name>
    <name type="common">Spotted green pufferfish</name>
    <name type="synonym">Chelonodon nigroviridis</name>
    <dbReference type="NCBI Taxonomy" id="99883"/>
    <lineage>
        <taxon>Eukaryota</taxon>
        <taxon>Metazoa</taxon>
        <taxon>Chordata</taxon>
        <taxon>Craniata</taxon>
        <taxon>Vertebrata</taxon>
        <taxon>Euteleostomi</taxon>
        <taxon>Actinopterygii</taxon>
        <taxon>Neopterygii</taxon>
        <taxon>Teleostei</taxon>
        <taxon>Neoteleostei</taxon>
        <taxon>Acanthomorphata</taxon>
        <taxon>Eupercaria</taxon>
        <taxon>Tetraodontiformes</taxon>
        <taxon>Tetradontoidea</taxon>
        <taxon>Tetraodontidae</taxon>
        <taxon>Tetraodon</taxon>
    </lineage>
</organism>
<keyword evidence="3" id="KW-0863">Zinc-finger</keyword>
<dbReference type="GO" id="GO:0043123">
    <property type="term" value="P:positive regulation of canonical NF-kappaB signal transduction"/>
    <property type="evidence" value="ECO:0007669"/>
    <property type="project" value="TreeGrafter"/>
</dbReference>
<evidence type="ECO:0000256" key="5">
    <source>
        <dbReference type="ARBA" id="ARBA00022833"/>
    </source>
</evidence>
<sequence>MDPGKSGDFRLSIQHSSGAGRTVTIAEFDLGVINYEVKSAKCHELSLVAPPHDRISFNFRCEQEAQGWATVLMSSLGEAQRVAPLGYGPQDPLDGHDTQETSALQRTEETCRELTSAIEAGDVQSASDFAATLARQQAALRIQPSVRDYEDSDISLAVVVEDSSSSCCVTMKVFPHMTTAALKQQVRL</sequence>
<keyword evidence="2" id="KW-0479">Metal-binding</keyword>
<gene>
    <name evidence="8" type="ORF">GSTENG00015500001</name>
</gene>
<name>Q4SN03_TETNG</name>
<dbReference type="InterPro" id="IPR051628">
    <property type="entry name" value="LUBAC_E3_Ligases"/>
</dbReference>
<dbReference type="OrthoDB" id="261960at2759"/>
<evidence type="ECO:0000256" key="4">
    <source>
        <dbReference type="ARBA" id="ARBA00022786"/>
    </source>
</evidence>
<dbReference type="InterPro" id="IPR057468">
    <property type="entry name" value="HOIL-1/Sharpin_LTM"/>
</dbReference>
<reference evidence="8" key="1">
    <citation type="journal article" date="2004" name="Nature">
        <title>Genome duplication in the teleost fish Tetraodon nigroviridis reveals the early vertebrate proto-karyotype.</title>
        <authorList>
            <person name="Jaillon O."/>
            <person name="Aury J.-M."/>
            <person name="Brunet F."/>
            <person name="Petit J.-L."/>
            <person name="Stange-Thomann N."/>
            <person name="Mauceli E."/>
            <person name="Bouneau L."/>
            <person name="Fischer C."/>
            <person name="Ozouf-Costaz C."/>
            <person name="Bernot A."/>
            <person name="Nicaud S."/>
            <person name="Jaffe D."/>
            <person name="Fisher S."/>
            <person name="Lutfalla G."/>
            <person name="Dossat C."/>
            <person name="Segurens B."/>
            <person name="Dasilva C."/>
            <person name="Salanoubat M."/>
            <person name="Levy M."/>
            <person name="Boudet N."/>
            <person name="Castellano S."/>
            <person name="Anthouard V."/>
            <person name="Jubin C."/>
            <person name="Castelli V."/>
            <person name="Katinka M."/>
            <person name="Vacherie B."/>
            <person name="Biemont C."/>
            <person name="Skalli Z."/>
            <person name="Cattolico L."/>
            <person name="Poulain J."/>
            <person name="De Berardinis V."/>
            <person name="Cruaud C."/>
            <person name="Duprat S."/>
            <person name="Brottier P."/>
            <person name="Coutanceau J.-P."/>
            <person name="Gouzy J."/>
            <person name="Parra G."/>
            <person name="Lardier G."/>
            <person name="Chapple C."/>
            <person name="McKernan K.J."/>
            <person name="McEwan P."/>
            <person name="Bosak S."/>
            <person name="Kellis M."/>
            <person name="Volff J.-N."/>
            <person name="Guigo R."/>
            <person name="Zody M.C."/>
            <person name="Mesirov J."/>
            <person name="Lindblad-Toh K."/>
            <person name="Birren B."/>
            <person name="Nusbaum C."/>
            <person name="Kahn D."/>
            <person name="Robinson-Rechavi M."/>
            <person name="Laudet V."/>
            <person name="Schachter V."/>
            <person name="Quetier F."/>
            <person name="Saurin W."/>
            <person name="Scarpelli C."/>
            <person name="Wincker P."/>
            <person name="Lander E.S."/>
            <person name="Weissenbach J."/>
            <person name="Roest Crollius H."/>
        </authorList>
    </citation>
    <scope>NUCLEOTIDE SEQUENCE [LARGE SCALE GENOMIC DNA]</scope>
</reference>
<dbReference type="EMBL" id="CAAE01014544">
    <property type="protein sequence ID" value="CAF97979.1"/>
    <property type="molecule type" value="Genomic_DNA"/>
</dbReference>
<dbReference type="PANTHER" id="PTHR22770">
    <property type="entry name" value="UBIQUITIN CONJUGATING ENZYME 7 INTERACTING PROTEIN-RELATED"/>
    <property type="match status" value="1"/>
</dbReference>
<keyword evidence="5" id="KW-0862">Zinc</keyword>
<dbReference type="GO" id="GO:0071797">
    <property type="term" value="C:LUBAC complex"/>
    <property type="evidence" value="ECO:0007669"/>
    <property type="project" value="TreeGrafter"/>
</dbReference>
<evidence type="ECO:0000313" key="8">
    <source>
        <dbReference type="EMBL" id="CAF97979.1"/>
    </source>
</evidence>
<keyword evidence="4" id="KW-0833">Ubl conjugation pathway</keyword>
<comment type="caution">
    <text evidence="8">The sequence shown here is derived from an EMBL/GenBank/DDBJ whole genome shotgun (WGS) entry which is preliminary data.</text>
</comment>
<evidence type="ECO:0000256" key="3">
    <source>
        <dbReference type="ARBA" id="ARBA00022771"/>
    </source>
</evidence>
<dbReference type="Gene3D" id="2.30.29.30">
    <property type="entry name" value="Pleckstrin-homology domain (PH domain)/Phosphotyrosine-binding domain (PTB)"/>
    <property type="match status" value="1"/>
</dbReference>
<reference evidence="8" key="2">
    <citation type="submission" date="2004-02" db="EMBL/GenBank/DDBJ databases">
        <authorList>
            <consortium name="Genoscope"/>
            <consortium name="Whitehead Institute Centre for Genome Research"/>
        </authorList>
    </citation>
    <scope>NUCLEOTIDE SEQUENCE</scope>
</reference>
<dbReference type="KEGG" id="tng:GSTEN00015500G001"/>
<dbReference type="AlphaFoldDB" id="Q4SN03"/>
<evidence type="ECO:0000259" key="7">
    <source>
        <dbReference type="Pfam" id="PF25393"/>
    </source>
</evidence>